<accession>A0A368P978</accession>
<dbReference type="Proteomes" id="UP000252249">
    <property type="component" value="Unassembled WGS sequence"/>
</dbReference>
<name>A0A368P978_9FLAO</name>
<comment type="caution">
    <text evidence="1">The sequence shown here is derived from an EMBL/GenBank/DDBJ whole genome shotgun (WGS) entry which is preliminary data.</text>
</comment>
<gene>
    <name evidence="1" type="ORF">DU428_06250</name>
</gene>
<dbReference type="AlphaFoldDB" id="A0A368P978"/>
<organism evidence="1 2">
    <name type="scientific">Oceanihabitans sediminis</name>
    <dbReference type="NCBI Taxonomy" id="1812012"/>
    <lineage>
        <taxon>Bacteria</taxon>
        <taxon>Pseudomonadati</taxon>
        <taxon>Bacteroidota</taxon>
        <taxon>Flavobacteriia</taxon>
        <taxon>Flavobacteriales</taxon>
        <taxon>Flavobacteriaceae</taxon>
        <taxon>Oceanihabitans</taxon>
    </lineage>
</organism>
<proteinExistence type="predicted"/>
<dbReference type="OrthoDB" id="627374at2"/>
<protein>
    <recommendedName>
        <fullName evidence="3">GAF domain-containing protein</fullName>
    </recommendedName>
</protein>
<evidence type="ECO:0008006" key="3">
    <source>
        <dbReference type="Google" id="ProtNLM"/>
    </source>
</evidence>
<evidence type="ECO:0000313" key="2">
    <source>
        <dbReference type="Proteomes" id="UP000252249"/>
    </source>
</evidence>
<dbReference type="EMBL" id="QPIG01000002">
    <property type="protein sequence ID" value="RCU57791.1"/>
    <property type="molecule type" value="Genomic_DNA"/>
</dbReference>
<reference evidence="1 2" key="1">
    <citation type="submission" date="2018-07" db="EMBL/GenBank/DDBJ databases">
        <title>Oceanihabitans testaceum sp. nov., isolated from marine sediment.</title>
        <authorList>
            <person name="Li C.-M."/>
        </authorList>
    </citation>
    <scope>NUCLEOTIDE SEQUENCE [LARGE SCALE GENOMIC DNA]</scope>
    <source>
        <strain evidence="1 2">S9-10</strain>
    </source>
</reference>
<evidence type="ECO:0000313" key="1">
    <source>
        <dbReference type="EMBL" id="RCU57791.1"/>
    </source>
</evidence>
<keyword evidence="2" id="KW-1185">Reference proteome</keyword>
<sequence>MSLRLFKNKLEELLTSNSLTVQKQAKQALALFEDYPDLVTGLECKDAFFKMKPAIDELMTFIFPTTLTDNEIKAAITPYDNEVFYCSNRLRGIINSSNTDNYIFKDLYKDFEGTFDLLTYAIILNIYYKYQVDFDRPKTIAITDKNGNTKRYRVAFNADFLDIYPNENAIDITDEILDELLSNADKTEIWEKYFPEGSWTLEGFGVLSLIDTSLDKRIDDFKTHLIQPNQESFQFLKQDIRRIFNIPDLELGSYNVKHNSIIPPFDRSFDMLSILPGDQIDVSNYACNHVNNQLFKNCKPMIISNVENYHKQTKGNRLSKVLLDRGLKSVALIPIPIDGELGIIIEMAAFKANQLNAINMVKLDAIMPFILSYSKRVSTEYKNEISAVIQQNCTAIHPSVQWRFEEEASKFIQERNYGDNPVFKEIAFKDVVPLFGQIDVVGSSVARNDAIKRDLSKQLKISKELILNRTKINLPFYEQLIFQIDKYLKELEEGFHANSEQEINLFFQKQIFPLFKHFQSMSSNNKDIDDFLNSIDEETNSLYEARKAYDITLEKGNKLMSSFLDKQQEKAQEIFPHYYEKFKTDGIEHNLYIGQSISNQLIYHPTVLYNLRLWQLQVTCEMEAMYYEKQKDFPLQLQVASLILAYDIPITIRYRIDEKQFDVDGAYNVRYEMIKKRIDKAHIKNTTERLTQPHKLCVVYSSKAIEREYLAYFEFLQAKNYIGKNIEIVEVEELQGASGMKAIRVDLNKELQQVSNIFTLEDLHAV</sequence>